<evidence type="ECO:0000313" key="3">
    <source>
        <dbReference type="Proteomes" id="UP001054945"/>
    </source>
</evidence>
<dbReference type="Proteomes" id="UP001054945">
    <property type="component" value="Unassembled WGS sequence"/>
</dbReference>
<feature type="non-terminal residue" evidence="2">
    <location>
        <position position="64"/>
    </location>
</feature>
<evidence type="ECO:0000256" key="1">
    <source>
        <dbReference type="SAM" id="SignalP"/>
    </source>
</evidence>
<sequence>MTNLLDHPVLVLVCLISSGSLASKDMQSMMGLYVQEKSVCCARLRVIEDHEEHLKSLSPYFNDP</sequence>
<comment type="caution">
    <text evidence="2">The sequence shown here is derived from an EMBL/GenBank/DDBJ whole genome shotgun (WGS) entry which is preliminary data.</text>
</comment>
<dbReference type="AlphaFoldDB" id="A0AAV4RQ08"/>
<protein>
    <submittedName>
        <fullName evidence="2">Uncharacterized protein</fullName>
    </submittedName>
</protein>
<evidence type="ECO:0000313" key="2">
    <source>
        <dbReference type="EMBL" id="GIY22421.1"/>
    </source>
</evidence>
<reference evidence="2 3" key="1">
    <citation type="submission" date="2021-06" db="EMBL/GenBank/DDBJ databases">
        <title>Caerostris extrusa draft genome.</title>
        <authorList>
            <person name="Kono N."/>
            <person name="Arakawa K."/>
        </authorList>
    </citation>
    <scope>NUCLEOTIDE SEQUENCE [LARGE SCALE GENOMIC DNA]</scope>
</reference>
<organism evidence="2 3">
    <name type="scientific">Caerostris extrusa</name>
    <name type="common">Bark spider</name>
    <name type="synonym">Caerostris bankana</name>
    <dbReference type="NCBI Taxonomy" id="172846"/>
    <lineage>
        <taxon>Eukaryota</taxon>
        <taxon>Metazoa</taxon>
        <taxon>Ecdysozoa</taxon>
        <taxon>Arthropoda</taxon>
        <taxon>Chelicerata</taxon>
        <taxon>Arachnida</taxon>
        <taxon>Araneae</taxon>
        <taxon>Araneomorphae</taxon>
        <taxon>Entelegynae</taxon>
        <taxon>Araneoidea</taxon>
        <taxon>Araneidae</taxon>
        <taxon>Caerostris</taxon>
    </lineage>
</organism>
<proteinExistence type="predicted"/>
<dbReference type="EMBL" id="BPLR01008144">
    <property type="protein sequence ID" value="GIY22421.1"/>
    <property type="molecule type" value="Genomic_DNA"/>
</dbReference>
<feature type="chain" id="PRO_5043349234" evidence="1">
    <location>
        <begin position="23"/>
        <end position="64"/>
    </location>
</feature>
<accession>A0AAV4RQ08</accession>
<gene>
    <name evidence="2" type="ORF">CEXT_521401</name>
</gene>
<feature type="signal peptide" evidence="1">
    <location>
        <begin position="1"/>
        <end position="22"/>
    </location>
</feature>
<keyword evidence="1" id="KW-0732">Signal</keyword>
<name>A0AAV4RQ08_CAEEX</name>
<keyword evidence="3" id="KW-1185">Reference proteome</keyword>